<dbReference type="PANTHER" id="PTHR46245">
    <property type="entry name" value="B3 DOMAIN-CONTAINING PROTEIN OS07G0563300"/>
    <property type="match status" value="1"/>
</dbReference>
<feature type="region of interest" description="Disordered" evidence="8">
    <location>
        <begin position="90"/>
        <end position="123"/>
    </location>
</feature>
<evidence type="ECO:0000256" key="2">
    <source>
        <dbReference type="ARBA" id="ARBA00022771"/>
    </source>
</evidence>
<comment type="caution">
    <text evidence="11">The sequence shown here is derived from an EMBL/GenBank/DDBJ whole genome shotgun (WGS) entry which is preliminary data.</text>
</comment>
<dbReference type="InterPro" id="IPR015300">
    <property type="entry name" value="DNA-bd_pseudobarrel_sf"/>
</dbReference>
<dbReference type="OrthoDB" id="1920022at2759"/>
<evidence type="ECO:0000313" key="12">
    <source>
        <dbReference type="Proteomes" id="UP000822688"/>
    </source>
</evidence>
<keyword evidence="2" id="KW-0863">Zinc-finger</keyword>
<dbReference type="Pfam" id="PF02362">
    <property type="entry name" value="B3"/>
    <property type="match status" value="1"/>
</dbReference>
<dbReference type="CDD" id="cd10017">
    <property type="entry name" value="B3_DNA"/>
    <property type="match status" value="1"/>
</dbReference>
<dbReference type="SUPFAM" id="SSF101936">
    <property type="entry name" value="DNA-binding pseudobarrel domain"/>
    <property type="match status" value="1"/>
</dbReference>
<dbReference type="AlphaFoldDB" id="A0A8T0JCD6"/>
<keyword evidence="12" id="KW-1185">Reference proteome</keyword>
<proteinExistence type="predicted"/>
<evidence type="ECO:0000259" key="9">
    <source>
        <dbReference type="PROSITE" id="PS50863"/>
    </source>
</evidence>
<evidence type="ECO:0000256" key="7">
    <source>
        <dbReference type="ARBA" id="ARBA00023242"/>
    </source>
</evidence>
<keyword evidence="3" id="KW-0862">Zinc</keyword>
<gene>
    <name evidence="11" type="ORF">KC19_1G333900</name>
</gene>
<dbReference type="Pfam" id="PF07496">
    <property type="entry name" value="zf-CW"/>
    <property type="match status" value="1"/>
</dbReference>
<feature type="domain" description="CW-type" evidence="10">
    <location>
        <begin position="441"/>
        <end position="491"/>
    </location>
</feature>
<dbReference type="PANTHER" id="PTHR46245:SF2">
    <property type="entry name" value="B3 DOMAIN-CONTAINING TRANSCRIPTION REPRESSOR VAL2"/>
    <property type="match status" value="1"/>
</dbReference>
<sequence length="647" mass="73476">MLSGDFPTFTQTQFRHAVVPHNISQEEMSIEKRDTFHMFGKPVQTQEGITKKSSNALATTLSTCQVPGSKLAGGTSLLVASVLGKNVMKPKQQIRGSVKRKPGERRKEPNDNGPSSNGKGRTGILALPPRSMSINGPQISLNSPFVGASMTYLFDKVASVTDCRSTGHFVLPKRKVEEHFPPINKPTGIWMKLLDNKGKEWSFEFCFWHSKDSRIYYFKKFYPFVQSENLVGGDTVFFSRLEPEGTLYMSVKDRVQKSPKLKQNKQTRALTGVHASKDRFKEREYSNGARYLANDWSPSLEDEVLHRQARPATLSIDEASHRKRKRKSDFPRISLGHRSNLIDHLTVGEMPLVTREKKSPRRIRPLTPEDFQHVDRVGGVLGSQRKRLRVNVEEYSEWKDIQDLLRPAPGVVPTVVTIEGNDFEEYEEPPVLIKRPCYSPTYGENRWVKCHDCGRWRRVPSDAFVTARWVCADNDRDLKRAYCSAPQELSTFEVHQLLGISSDAECEEESYEEGDEDDESDQQPSIWSATRTLVDGFKTNSPVQPEIESCKSYTWDLQDLQSLHPGWETRELSFGLTQMREPNEESPSLTGRSNFLVHGAEKDSEMSTDCYDFLGSAGVGRDHEISTTKEGSYEFLGSAEKVEQMDW</sequence>
<reference evidence="11" key="1">
    <citation type="submission" date="2020-06" db="EMBL/GenBank/DDBJ databases">
        <title>WGS assembly of Ceratodon purpureus strain R40.</title>
        <authorList>
            <person name="Carey S.B."/>
            <person name="Jenkins J."/>
            <person name="Shu S."/>
            <person name="Lovell J.T."/>
            <person name="Sreedasyam A."/>
            <person name="Maumus F."/>
            <person name="Tiley G.P."/>
            <person name="Fernandez-Pozo N."/>
            <person name="Barry K."/>
            <person name="Chen C."/>
            <person name="Wang M."/>
            <person name="Lipzen A."/>
            <person name="Daum C."/>
            <person name="Saski C.A."/>
            <person name="Payton A.C."/>
            <person name="Mcbreen J.C."/>
            <person name="Conrad R.E."/>
            <person name="Kollar L.M."/>
            <person name="Olsson S."/>
            <person name="Huttunen S."/>
            <person name="Landis J.B."/>
            <person name="Wickett N.J."/>
            <person name="Johnson M.G."/>
            <person name="Rensing S.A."/>
            <person name="Grimwood J."/>
            <person name="Schmutz J."/>
            <person name="Mcdaniel S.F."/>
        </authorList>
    </citation>
    <scope>NUCLEOTIDE SEQUENCE</scope>
    <source>
        <strain evidence="11">R40</strain>
    </source>
</reference>
<evidence type="ECO:0000313" key="11">
    <source>
        <dbReference type="EMBL" id="KAG0593487.1"/>
    </source>
</evidence>
<keyword evidence="1" id="KW-0479">Metal-binding</keyword>
<dbReference type="Gene3D" id="3.30.40.100">
    <property type="match status" value="1"/>
</dbReference>
<keyword evidence="4" id="KW-0805">Transcription regulation</keyword>
<feature type="compositionally biased region" description="Acidic residues" evidence="8">
    <location>
        <begin position="505"/>
        <end position="521"/>
    </location>
</feature>
<dbReference type="Gene3D" id="2.40.330.10">
    <property type="entry name" value="DNA-binding pseudobarrel domain"/>
    <property type="match status" value="1"/>
</dbReference>
<dbReference type="GO" id="GO:0003677">
    <property type="term" value="F:DNA binding"/>
    <property type="evidence" value="ECO:0007669"/>
    <property type="project" value="UniProtKB-KW"/>
</dbReference>
<organism evidence="11 12">
    <name type="scientific">Ceratodon purpureus</name>
    <name type="common">Fire moss</name>
    <name type="synonym">Dicranum purpureum</name>
    <dbReference type="NCBI Taxonomy" id="3225"/>
    <lineage>
        <taxon>Eukaryota</taxon>
        <taxon>Viridiplantae</taxon>
        <taxon>Streptophyta</taxon>
        <taxon>Embryophyta</taxon>
        <taxon>Bryophyta</taxon>
        <taxon>Bryophytina</taxon>
        <taxon>Bryopsida</taxon>
        <taxon>Dicranidae</taxon>
        <taxon>Pseudoditrichales</taxon>
        <taxon>Ditrichaceae</taxon>
        <taxon>Ceratodon</taxon>
    </lineage>
</organism>
<evidence type="ECO:0000256" key="6">
    <source>
        <dbReference type="ARBA" id="ARBA00023163"/>
    </source>
</evidence>
<dbReference type="PROSITE" id="PS50863">
    <property type="entry name" value="B3"/>
    <property type="match status" value="1"/>
</dbReference>
<dbReference type="InterPro" id="IPR003340">
    <property type="entry name" value="B3_DNA-bd"/>
</dbReference>
<accession>A0A8T0JCD6</accession>
<protein>
    <submittedName>
        <fullName evidence="11">Uncharacterized protein</fullName>
    </submittedName>
</protein>
<dbReference type="SMART" id="SM01019">
    <property type="entry name" value="B3"/>
    <property type="match status" value="1"/>
</dbReference>
<feature type="domain" description="TF-B3" evidence="9">
    <location>
        <begin position="154"/>
        <end position="255"/>
    </location>
</feature>
<evidence type="ECO:0000256" key="5">
    <source>
        <dbReference type="ARBA" id="ARBA00023125"/>
    </source>
</evidence>
<dbReference type="EMBL" id="CM026421">
    <property type="protein sequence ID" value="KAG0593487.1"/>
    <property type="molecule type" value="Genomic_DNA"/>
</dbReference>
<keyword evidence="5" id="KW-0238">DNA-binding</keyword>
<keyword evidence="6" id="KW-0804">Transcription</keyword>
<feature type="region of interest" description="Disordered" evidence="8">
    <location>
        <begin position="505"/>
        <end position="524"/>
    </location>
</feature>
<keyword evidence="7" id="KW-0539">Nucleus</keyword>
<evidence type="ECO:0000256" key="8">
    <source>
        <dbReference type="SAM" id="MobiDB-lite"/>
    </source>
</evidence>
<dbReference type="Proteomes" id="UP000822688">
    <property type="component" value="Chromosome 1"/>
</dbReference>
<dbReference type="GO" id="GO:0008270">
    <property type="term" value="F:zinc ion binding"/>
    <property type="evidence" value="ECO:0007669"/>
    <property type="project" value="UniProtKB-KW"/>
</dbReference>
<evidence type="ECO:0000259" key="10">
    <source>
        <dbReference type="PROSITE" id="PS51050"/>
    </source>
</evidence>
<evidence type="ECO:0000256" key="1">
    <source>
        <dbReference type="ARBA" id="ARBA00022723"/>
    </source>
</evidence>
<name>A0A8T0JCD6_CERPU</name>
<evidence type="ECO:0000256" key="3">
    <source>
        <dbReference type="ARBA" id="ARBA00022833"/>
    </source>
</evidence>
<dbReference type="InterPro" id="IPR011124">
    <property type="entry name" value="Znf_CW"/>
</dbReference>
<dbReference type="PROSITE" id="PS51050">
    <property type="entry name" value="ZF_CW"/>
    <property type="match status" value="1"/>
</dbReference>
<evidence type="ECO:0000256" key="4">
    <source>
        <dbReference type="ARBA" id="ARBA00023015"/>
    </source>
</evidence>